<organism evidence="3 4">
    <name type="scientific">Hohenbuehelia grisea</name>
    <dbReference type="NCBI Taxonomy" id="104357"/>
    <lineage>
        <taxon>Eukaryota</taxon>
        <taxon>Fungi</taxon>
        <taxon>Dikarya</taxon>
        <taxon>Basidiomycota</taxon>
        <taxon>Agaricomycotina</taxon>
        <taxon>Agaricomycetes</taxon>
        <taxon>Agaricomycetidae</taxon>
        <taxon>Agaricales</taxon>
        <taxon>Pleurotineae</taxon>
        <taxon>Pleurotaceae</taxon>
        <taxon>Hohenbuehelia</taxon>
    </lineage>
</organism>
<reference evidence="4" key="1">
    <citation type="submission" date="2024-06" db="EMBL/GenBank/DDBJ databases">
        <title>Multi-omics analyses provide insights into the biosynthesis of the anticancer antibiotic pleurotin in Hohenbuehelia grisea.</title>
        <authorList>
            <person name="Weaver J.A."/>
            <person name="Alberti F."/>
        </authorList>
    </citation>
    <scope>NUCLEOTIDE SEQUENCE [LARGE SCALE GENOMIC DNA]</scope>
    <source>
        <strain evidence="4">T-177</strain>
    </source>
</reference>
<feature type="region of interest" description="Disordered" evidence="1">
    <location>
        <begin position="56"/>
        <end position="79"/>
    </location>
</feature>
<evidence type="ECO:0000313" key="3">
    <source>
        <dbReference type="EMBL" id="KAL0958355.1"/>
    </source>
</evidence>
<dbReference type="Pfam" id="PF20330">
    <property type="entry name" value="DUF6625"/>
    <property type="match status" value="1"/>
</dbReference>
<feature type="transmembrane region" description="Helical" evidence="2">
    <location>
        <begin position="7"/>
        <end position="30"/>
    </location>
</feature>
<sequence length="510" mass="58589">MPRKAFGLLRTSVACLSFILIAGTFCHFWATSNTHTVVVWNDLDSHVAFERTNALQQANTSNTRPPQPPTPPQPPRHYPTPPPRLTIIAIWNAGPKNPLYLPNFFASVAANPSVDLLFIKYDKHRLGCDVPFAPHVPNVREVCLSTEEYWDLHADFLCGYWGGCKEDERKVVISKLHERAQGDHVNSFFRPFRPAVFAKWIHPDTKIWGWCDMDTILGNVERNLPWDVIEDFDIIFPTSPHDGHSVLLFTPGHLAFFRNSAKVTTEFMKFPNVMTMDNFFNLPWVGTDTEESEYSHFALTRTSLTFIRFPGMVESRYHLSSTLSGVFAIENPGYWNSTSSALEPAHVSMRAALSKTLDERRTLPRQPTFSPEGKEYTVKLYEGQWEHFLWFPQRYAVHVEVDGAQTWEGSYKRYVYRKEPYGPVYGRIEPLNDMVVFPRPGYTLSDTPSQPMFAYEMLYNHFQGEKYADWWRLPGLPARAITEEEVLFVDRENGAHVWNAAGHLTFSATL</sequence>
<keyword evidence="2" id="KW-1133">Transmembrane helix</keyword>
<dbReference type="Proteomes" id="UP001556367">
    <property type="component" value="Unassembled WGS sequence"/>
</dbReference>
<protein>
    <submittedName>
        <fullName evidence="3">Uncharacterized protein</fullName>
    </submittedName>
</protein>
<evidence type="ECO:0000313" key="4">
    <source>
        <dbReference type="Proteomes" id="UP001556367"/>
    </source>
</evidence>
<name>A0ABR3JR78_9AGAR</name>
<accession>A0ABR3JR78</accession>
<proteinExistence type="predicted"/>
<comment type="caution">
    <text evidence="3">The sequence shown here is derived from an EMBL/GenBank/DDBJ whole genome shotgun (WGS) entry which is preliminary data.</text>
</comment>
<evidence type="ECO:0000256" key="1">
    <source>
        <dbReference type="SAM" id="MobiDB-lite"/>
    </source>
</evidence>
<feature type="compositionally biased region" description="Pro residues" evidence="1">
    <location>
        <begin position="65"/>
        <end position="79"/>
    </location>
</feature>
<keyword evidence="4" id="KW-1185">Reference proteome</keyword>
<keyword evidence="2" id="KW-0812">Transmembrane</keyword>
<keyword evidence="2" id="KW-0472">Membrane</keyword>
<dbReference type="InterPro" id="IPR046733">
    <property type="entry name" value="DUF6625"/>
</dbReference>
<evidence type="ECO:0000256" key="2">
    <source>
        <dbReference type="SAM" id="Phobius"/>
    </source>
</evidence>
<dbReference type="EMBL" id="JASNQZ010000004">
    <property type="protein sequence ID" value="KAL0958355.1"/>
    <property type="molecule type" value="Genomic_DNA"/>
</dbReference>
<gene>
    <name evidence="3" type="ORF">HGRIS_000497</name>
</gene>